<dbReference type="GO" id="GO:0043716">
    <property type="term" value="F:2-hydroxy-3-keto-5-methylthiopentenyl-1-phosphate phosphatase activity"/>
    <property type="evidence" value="ECO:0007669"/>
    <property type="project" value="UniProtKB-UniRule"/>
</dbReference>
<comment type="cofactor">
    <cofactor evidence="4">
        <name>Mg(2+)</name>
        <dbReference type="ChEBI" id="CHEBI:18420"/>
    </cofactor>
    <text evidence="4">Binds 1 Mg(2+) ion per subunit.</text>
</comment>
<dbReference type="PANTHER" id="PTHR20371:SF1">
    <property type="entry name" value="ENOLASE-PHOSPHATASE E1"/>
    <property type="match status" value="1"/>
</dbReference>
<dbReference type="GO" id="GO:0043874">
    <property type="term" value="F:acireductone synthase activity"/>
    <property type="evidence" value="ECO:0007669"/>
    <property type="project" value="UniProtKB-EC"/>
</dbReference>
<evidence type="ECO:0000256" key="1">
    <source>
        <dbReference type="ARBA" id="ARBA00022605"/>
    </source>
</evidence>
<dbReference type="SFLD" id="SFLDG01129">
    <property type="entry name" value="C1.5:_HAD__Beta-PGM__Phosphata"/>
    <property type="match status" value="1"/>
</dbReference>
<dbReference type="RefSeq" id="WP_184339091.1">
    <property type="nucleotide sequence ID" value="NZ_JACHIG010000003.1"/>
</dbReference>
<keyword evidence="4" id="KW-0479">Metal-binding</keyword>
<dbReference type="InterPro" id="IPR036412">
    <property type="entry name" value="HAD-like_sf"/>
</dbReference>
<dbReference type="Gene3D" id="1.10.720.60">
    <property type="match status" value="1"/>
</dbReference>
<comment type="function">
    <text evidence="4">Bifunctional enzyme that catalyzes the enolization of 2,3-diketo-5-methylthiopentyl-1-phosphate (DK-MTP-1-P) into the intermediate 2-hydroxy-3-keto-5-methylthiopentenyl-1-phosphate (HK-MTPenyl-1-P), which is then dephosphorylated to form the acireductone 1,2-dihydroxy-3-keto-5-methylthiopentene (DHK-MTPene).</text>
</comment>
<keyword evidence="3 4" id="KW-0486">Methionine biosynthesis</keyword>
<dbReference type="HAMAP" id="MF_01681">
    <property type="entry name" value="Salvage_MtnC"/>
    <property type="match status" value="1"/>
</dbReference>
<dbReference type="SFLD" id="SFLDS00003">
    <property type="entry name" value="Haloacid_Dehalogenase"/>
    <property type="match status" value="1"/>
</dbReference>
<dbReference type="NCBIfam" id="TIGR01549">
    <property type="entry name" value="HAD-SF-IA-v1"/>
    <property type="match status" value="1"/>
</dbReference>
<dbReference type="EMBL" id="JACHIG010000003">
    <property type="protein sequence ID" value="MBB5032152.1"/>
    <property type="molecule type" value="Genomic_DNA"/>
</dbReference>
<dbReference type="Gene3D" id="3.40.50.1000">
    <property type="entry name" value="HAD superfamily/HAD-like"/>
    <property type="match status" value="1"/>
</dbReference>
<comment type="catalytic activity">
    <reaction evidence="4">
        <text>5-methylsulfanyl-2,3-dioxopentyl phosphate + H2O = 1,2-dihydroxy-5-(methylsulfanyl)pent-1-en-3-one + phosphate</text>
        <dbReference type="Rhea" id="RHEA:21700"/>
        <dbReference type="ChEBI" id="CHEBI:15377"/>
        <dbReference type="ChEBI" id="CHEBI:43474"/>
        <dbReference type="ChEBI" id="CHEBI:49252"/>
        <dbReference type="ChEBI" id="CHEBI:58828"/>
        <dbReference type="EC" id="3.1.3.77"/>
    </reaction>
</comment>
<dbReference type="InterPro" id="IPR023943">
    <property type="entry name" value="Enolase-ppase_E1"/>
</dbReference>
<reference evidence="5 6" key="1">
    <citation type="submission" date="2020-08" db="EMBL/GenBank/DDBJ databases">
        <title>Genomic Encyclopedia of Type Strains, Phase IV (KMG-IV): sequencing the most valuable type-strain genomes for metagenomic binning, comparative biology and taxonomic classification.</title>
        <authorList>
            <person name="Goeker M."/>
        </authorList>
    </citation>
    <scope>NUCLEOTIDE SEQUENCE [LARGE SCALE GENOMIC DNA]</scope>
    <source>
        <strain evidence="5 6">DSM 12252</strain>
    </source>
</reference>
<name>A0A7W7Y9J9_9BACT</name>
<dbReference type="SFLD" id="SFLDG01133">
    <property type="entry name" value="C1.5.4:_Enolase-phosphatase_Li"/>
    <property type="match status" value="1"/>
</dbReference>
<comment type="pathway">
    <text evidence="4">Amino-acid biosynthesis; L-methionine biosynthesis via salvage pathway; L-methionine from S-methyl-5-thio-alpha-D-ribose 1-phosphate: step 4/6.</text>
</comment>
<accession>A0A7W7Y9J9</accession>
<dbReference type="InterPro" id="IPR023214">
    <property type="entry name" value="HAD_sf"/>
</dbReference>
<keyword evidence="4" id="KW-0460">Magnesium</keyword>
<keyword evidence="6" id="KW-1185">Reference proteome</keyword>
<dbReference type="InterPro" id="IPR006439">
    <property type="entry name" value="HAD-SF_hydro_IA"/>
</dbReference>
<gene>
    <name evidence="4" type="primary">mtnC</name>
    <name evidence="5" type="ORF">HNQ65_001729</name>
</gene>
<dbReference type="UniPathway" id="UPA00904">
    <property type="reaction ID" value="UER00876"/>
</dbReference>
<evidence type="ECO:0000256" key="2">
    <source>
        <dbReference type="ARBA" id="ARBA00022801"/>
    </source>
</evidence>
<organism evidence="5 6">
    <name type="scientific">Prosthecobacter vanneervenii</name>
    <dbReference type="NCBI Taxonomy" id="48466"/>
    <lineage>
        <taxon>Bacteria</taxon>
        <taxon>Pseudomonadati</taxon>
        <taxon>Verrucomicrobiota</taxon>
        <taxon>Verrucomicrobiia</taxon>
        <taxon>Verrucomicrobiales</taxon>
        <taxon>Verrucomicrobiaceae</taxon>
        <taxon>Prosthecobacter</taxon>
    </lineage>
</organism>
<dbReference type="CDD" id="cd01629">
    <property type="entry name" value="HAD_EP"/>
    <property type="match status" value="1"/>
</dbReference>
<dbReference type="GO" id="GO:0043715">
    <property type="term" value="F:2,3-diketo-5-methylthiopentyl-1-phosphate enolase activity"/>
    <property type="evidence" value="ECO:0007669"/>
    <property type="project" value="UniProtKB-UniRule"/>
</dbReference>
<dbReference type="Proteomes" id="UP000590740">
    <property type="component" value="Unassembled WGS sequence"/>
</dbReference>
<dbReference type="EC" id="3.1.3.77" evidence="4"/>
<evidence type="ECO:0000256" key="4">
    <source>
        <dbReference type="HAMAP-Rule" id="MF_01681"/>
    </source>
</evidence>
<evidence type="ECO:0000256" key="3">
    <source>
        <dbReference type="ARBA" id="ARBA00023167"/>
    </source>
</evidence>
<protein>
    <recommendedName>
        <fullName evidence="4">Enolase-phosphatase E1</fullName>
        <ecNumber evidence="4">3.1.3.77</ecNumber>
    </recommendedName>
    <alternativeName>
        <fullName evidence="4">2,3-diketo-5-methylthio-1-phosphopentane phosphatase</fullName>
    </alternativeName>
</protein>
<dbReference type="SFLD" id="SFLDF00044">
    <property type="entry name" value="enolase-phosphatase"/>
    <property type="match status" value="1"/>
</dbReference>
<dbReference type="NCBIfam" id="TIGR01691">
    <property type="entry name" value="enolase-ppase"/>
    <property type="match status" value="1"/>
</dbReference>
<comment type="similarity">
    <text evidence="4">Belongs to the HAD-like hydrolase superfamily. MasA/MtnC family.</text>
</comment>
<keyword evidence="1 4" id="KW-0028">Amino-acid biosynthesis</keyword>
<dbReference type="Pfam" id="PF00702">
    <property type="entry name" value="Hydrolase"/>
    <property type="match status" value="1"/>
</dbReference>
<comment type="caution">
    <text evidence="5">The sequence shown here is derived from an EMBL/GenBank/DDBJ whole genome shotgun (WGS) entry which is preliminary data.</text>
</comment>
<evidence type="ECO:0000313" key="5">
    <source>
        <dbReference type="EMBL" id="MBB5032152.1"/>
    </source>
</evidence>
<proteinExistence type="inferred from homology"/>
<dbReference type="PANTHER" id="PTHR20371">
    <property type="entry name" value="ENOLASE-PHOSPHATASE E1"/>
    <property type="match status" value="1"/>
</dbReference>
<comment type="subunit">
    <text evidence="4">Monomer.</text>
</comment>
<dbReference type="SUPFAM" id="SSF56784">
    <property type="entry name" value="HAD-like"/>
    <property type="match status" value="1"/>
</dbReference>
<dbReference type="GO" id="GO:0000287">
    <property type="term" value="F:magnesium ion binding"/>
    <property type="evidence" value="ECO:0007669"/>
    <property type="project" value="UniProtKB-UniRule"/>
</dbReference>
<evidence type="ECO:0000313" key="6">
    <source>
        <dbReference type="Proteomes" id="UP000590740"/>
    </source>
</evidence>
<comment type="pathway">
    <text evidence="4">Amino-acid biosynthesis; L-methionine biosynthesis via salvage pathway; L-methionine from S-methyl-5-thio-alpha-D-ribose 1-phosphate: step 3/6.</text>
</comment>
<sequence length="228" mass="24627">MITFSGRMILLDIEGTVSPLAFVHEVMFPYARERAGAYLAAHWGAAVIVQLAQDAGVTAFATPAETEAAVHRLMDADAKVSGLKQLQGLIWEEGFKNGELCSSLFDDVPTALLEWRRMELGIRIYSSGSVHAQRLFFAHTQSGDLTVHLSGYYDTTTGFKKESTSYTTIAADCGLTPERILFVSDVVEELNAARNAGMLTALAVRPGNKPAPPNDHPAITSLSEIALA</sequence>
<keyword evidence="2 4" id="KW-0378">Hydrolase</keyword>
<dbReference type="GO" id="GO:0019509">
    <property type="term" value="P:L-methionine salvage from methylthioadenosine"/>
    <property type="evidence" value="ECO:0007669"/>
    <property type="project" value="UniProtKB-UniRule"/>
</dbReference>
<dbReference type="AlphaFoldDB" id="A0A7W7Y9J9"/>